<organism evidence="1 2">
    <name type="scientific">Amycolatopsis coloradensis</name>
    <dbReference type="NCBI Taxonomy" id="76021"/>
    <lineage>
        <taxon>Bacteria</taxon>
        <taxon>Bacillati</taxon>
        <taxon>Actinomycetota</taxon>
        <taxon>Actinomycetes</taxon>
        <taxon>Pseudonocardiales</taxon>
        <taxon>Pseudonocardiaceae</taxon>
        <taxon>Amycolatopsis</taxon>
    </lineage>
</organism>
<dbReference type="Proteomes" id="UP000187486">
    <property type="component" value="Unassembled WGS sequence"/>
</dbReference>
<name>A0A1R0KU56_9PSEU</name>
<keyword evidence="2" id="KW-1185">Reference proteome</keyword>
<reference evidence="1 2" key="1">
    <citation type="submission" date="2016-01" db="EMBL/GenBank/DDBJ databases">
        <title>Amycolatopsis coloradensis genome sequencing and assembly.</title>
        <authorList>
            <person name="Mayilraj S."/>
        </authorList>
    </citation>
    <scope>NUCLEOTIDE SEQUENCE [LARGE SCALE GENOMIC DNA]</scope>
    <source>
        <strain evidence="1 2">DSM 44225</strain>
    </source>
</reference>
<sequence length="287" mass="31011">MPDHVDPAKAIADAYGAYAIAGRPYRGALPSELAPWHLYIPDGGHSILIVTAQGQGTQDAVAAPVKAVLRAGWTITPEGYVLCELPIDPVLGLITEPADSEFDADKPDSSPQLYKYAVGELYNPGKTRWPDGACQWKLSDQGVEMVLFFGAPTNVEINAVKKGDARFALLAGEHALILAHRFDPLPWSDTPWQACRQTDAPTGLPLVGPDGHLLVSVTLVDANTGIIKAIRGTTWPARFVEALRAAMGTQARNRSTEIQGATEIDAWYRRYSTTTELVRAADINTRA</sequence>
<evidence type="ECO:0000313" key="2">
    <source>
        <dbReference type="Proteomes" id="UP000187486"/>
    </source>
</evidence>
<evidence type="ECO:0000313" key="1">
    <source>
        <dbReference type="EMBL" id="OLZ51630.1"/>
    </source>
</evidence>
<dbReference type="RefSeq" id="WP_076161181.1">
    <property type="nucleotide sequence ID" value="NZ_MQUQ01000007.1"/>
</dbReference>
<dbReference type="AlphaFoldDB" id="A0A1R0KU56"/>
<proteinExistence type="predicted"/>
<comment type="caution">
    <text evidence="1">The sequence shown here is derived from an EMBL/GenBank/DDBJ whole genome shotgun (WGS) entry which is preliminary data.</text>
</comment>
<dbReference type="OrthoDB" id="4337527at2"/>
<accession>A0A1R0KU56</accession>
<dbReference type="EMBL" id="MQUQ01000007">
    <property type="protein sequence ID" value="OLZ51630.1"/>
    <property type="molecule type" value="Genomic_DNA"/>
</dbReference>
<protein>
    <submittedName>
        <fullName evidence="1">Uncharacterized protein</fullName>
    </submittedName>
</protein>
<gene>
    <name evidence="1" type="ORF">BS329_15295</name>
</gene>